<evidence type="ECO:0000313" key="2">
    <source>
        <dbReference type="EMBL" id="WGI18439.1"/>
    </source>
</evidence>
<dbReference type="InterPro" id="IPR007710">
    <property type="entry name" value="Nucleoside_deoxyribTrfase"/>
</dbReference>
<keyword evidence="1" id="KW-0808">Transferase</keyword>
<dbReference type="Proteomes" id="UP000239650">
    <property type="component" value="Unassembled WGS sequence"/>
</dbReference>
<evidence type="ECO:0000313" key="3">
    <source>
        <dbReference type="Proteomes" id="UP000239650"/>
    </source>
</evidence>
<dbReference type="GO" id="GO:0070694">
    <property type="term" value="F:5-hydroxymethyl-dUMP N-hydrolase activity"/>
    <property type="evidence" value="ECO:0007669"/>
    <property type="project" value="TreeGrafter"/>
</dbReference>
<dbReference type="EMBL" id="OKRC01000002">
    <property type="protein sequence ID" value="SPE19728.1"/>
    <property type="molecule type" value="Genomic_DNA"/>
</dbReference>
<dbReference type="PANTHER" id="PTHR15364:SF0">
    <property type="entry name" value="2'-DEOXYNUCLEOSIDE 5'-PHOSPHATE N-HYDROLASE 1"/>
    <property type="match status" value="1"/>
</dbReference>
<dbReference type="SUPFAM" id="SSF52309">
    <property type="entry name" value="N-(deoxy)ribosyltransferase-like"/>
    <property type="match status" value="1"/>
</dbReference>
<dbReference type="PANTHER" id="PTHR15364">
    <property type="entry name" value="2'-DEOXYNUCLEOSIDE 5'-PHOSPHATE N-HYDROLASE 1"/>
    <property type="match status" value="1"/>
</dbReference>
<protein>
    <submittedName>
        <fullName evidence="2">Nucleoside 2-deoxyribosyltransferase</fullName>
    </submittedName>
    <submittedName>
        <fullName evidence="1">Nucleoside deoxyribosyltransferase</fullName>
        <ecNumber evidence="1">2.4.2.6</ecNumber>
    </submittedName>
</protein>
<reference evidence="1 3" key="1">
    <citation type="submission" date="2018-02" db="EMBL/GenBank/DDBJ databases">
        <authorList>
            <person name="Rodrigo-Torres L."/>
            <person name="Arahal R. D."/>
            <person name="Lucena T."/>
        </authorList>
    </citation>
    <scope>NUCLEOTIDE SEQUENCE [LARGE SCALE GENOMIC DNA]</scope>
    <source>
        <strain evidence="1 3">CECT 9267</strain>
    </source>
</reference>
<gene>
    <name evidence="1" type="primary">ntd_1</name>
    <name evidence="1" type="ORF">LAS9267_00698</name>
    <name evidence="2" type="ORF">QBD03_06680</name>
</gene>
<reference evidence="2" key="2">
    <citation type="submission" date="2023-04" db="EMBL/GenBank/DDBJ databases">
        <title>Novel strain of Lactilactobacillus sakei and use thereof.</title>
        <authorList>
            <person name="Kim S.Y."/>
        </authorList>
    </citation>
    <scope>NUCLEOTIDE SEQUENCE</scope>
    <source>
        <strain evidence="2">HUP1</strain>
    </source>
</reference>
<dbReference type="EC" id="2.4.2.6" evidence="1"/>
<dbReference type="GO" id="GO:0050144">
    <property type="term" value="F:nucleoside deoxyribosyltransferase activity"/>
    <property type="evidence" value="ECO:0007669"/>
    <property type="project" value="UniProtKB-EC"/>
</dbReference>
<name>A0A223XG67_LATSK</name>
<dbReference type="Proteomes" id="UP001179858">
    <property type="component" value="Chromosome"/>
</dbReference>
<sequence length="159" mass="17815">MSTNKKIYLAGPFFSPEQIERLDKVAALLAQNPTVETESIFRPNQHSYSEAEFGSFEWQTATFGFDIRQIDQADLVVAVLDYQTESGQFEPDSGTMWECGYAFAHNKPVVLARYKDDLPINLMLSGSATAVFNGDADLTNLATYDFNALQTKYVATKIY</sequence>
<evidence type="ECO:0000313" key="1">
    <source>
        <dbReference type="EMBL" id="SPE19728.1"/>
    </source>
</evidence>
<dbReference type="OMA" id="EWQKATF"/>
<accession>A0A223XG67</accession>
<dbReference type="Gene3D" id="3.40.50.450">
    <property type="match status" value="1"/>
</dbReference>
<dbReference type="InterPro" id="IPR051239">
    <property type="entry name" value="2'-dNMP_N-hydrolase"/>
</dbReference>
<dbReference type="AlphaFoldDB" id="A0A223XG67"/>
<keyword evidence="1" id="KW-0328">Glycosyltransferase</keyword>
<organism evidence="1 3">
    <name type="scientific">Latilactobacillus sakei</name>
    <name type="common">Lactobacillus sakei</name>
    <dbReference type="NCBI Taxonomy" id="1599"/>
    <lineage>
        <taxon>Bacteria</taxon>
        <taxon>Bacillati</taxon>
        <taxon>Bacillota</taxon>
        <taxon>Bacilli</taxon>
        <taxon>Lactobacillales</taxon>
        <taxon>Lactobacillaceae</taxon>
        <taxon>Latilactobacillus</taxon>
    </lineage>
</organism>
<proteinExistence type="predicted"/>
<dbReference type="RefSeq" id="WP_011374866.1">
    <property type="nucleotide sequence ID" value="NZ_AP017931.1"/>
</dbReference>
<dbReference type="Pfam" id="PF05014">
    <property type="entry name" value="Nuc_deoxyrib_tr"/>
    <property type="match status" value="1"/>
</dbReference>
<dbReference type="EMBL" id="CP122959">
    <property type="protein sequence ID" value="WGI18439.1"/>
    <property type="molecule type" value="Genomic_DNA"/>
</dbReference>
<dbReference type="GO" id="GO:0009159">
    <property type="term" value="P:deoxyribonucleoside monophosphate catabolic process"/>
    <property type="evidence" value="ECO:0007669"/>
    <property type="project" value="TreeGrafter"/>
</dbReference>